<reference evidence="2" key="2">
    <citation type="submission" date="2023-10" db="EMBL/GenBank/DDBJ databases">
        <title>Analysis of Resistance Genes of Carbapenem-resistant Providencia rettgeri.</title>
        <authorList>
            <person name="Liu M."/>
        </authorList>
    </citation>
    <scope>NUCLEOTIDE SEQUENCE</scope>
    <source>
        <strain evidence="2">QITACRE101</strain>
    </source>
</reference>
<keyword evidence="1" id="KW-0472">Membrane</keyword>
<evidence type="ECO:0000256" key="1">
    <source>
        <dbReference type="SAM" id="Phobius"/>
    </source>
</evidence>
<proteinExistence type="predicted"/>
<evidence type="ECO:0008006" key="4">
    <source>
        <dbReference type="Google" id="ProtNLM"/>
    </source>
</evidence>
<reference evidence="2" key="1">
    <citation type="submission" date="2023-04" db="EMBL/GenBank/DDBJ databases">
        <authorList>
            <person name="Li W."/>
        </authorList>
    </citation>
    <scope>NUCLEOTIDE SEQUENCE</scope>
    <source>
        <strain evidence="2">QITACRE101</strain>
    </source>
</reference>
<protein>
    <recommendedName>
        <fullName evidence="4">Phage abortive infection protein</fullName>
    </recommendedName>
</protein>
<feature type="transmembrane region" description="Helical" evidence="1">
    <location>
        <begin position="77"/>
        <end position="96"/>
    </location>
</feature>
<keyword evidence="1" id="KW-0812">Transmembrane</keyword>
<dbReference type="RefSeq" id="WP_272671118.1">
    <property type="nucleotide sequence ID" value="NZ_JARVQW010000006.1"/>
</dbReference>
<feature type="transmembrane region" description="Helical" evidence="1">
    <location>
        <begin position="35"/>
        <end position="57"/>
    </location>
</feature>
<dbReference type="Proteomes" id="UP001162044">
    <property type="component" value="Unassembled WGS sequence"/>
</dbReference>
<comment type="caution">
    <text evidence="2">The sequence shown here is derived from an EMBL/GenBank/DDBJ whole genome shotgun (WGS) entry which is preliminary data.</text>
</comment>
<accession>A0AB35LD89</accession>
<sequence>MSLLIYLTIVLLVFIWLYRRRKNFSLSSESLHKQWLFRLAIFFPLASSLYFMIWLGYPYPFRFDANGYNTFLEINKFSLGILALSPILGAFVVYAHRSFQSEIQIKTSEMQLYEAQKKNKVDMYYSKRKFIQEQLDNIDKGFKYGLKNTNEIYNLAFIIGDDYFDYINTKFFYYINTRIGLILANLDKIIEANNCVLKSKCLEENFKSMIVDSINNIATSSAHIKIVLFSEPEYTNKFNDICSEFTIAYSYYEFTNQDEFDTSTFAKSNLLIIRKIYIELGLLQKLIHRITLCLISNNDIKKYMVNLIELEKNISNYLYSDSLGSSEQ</sequence>
<name>A0AB35LD89_PRORE</name>
<evidence type="ECO:0000313" key="3">
    <source>
        <dbReference type="Proteomes" id="UP001162044"/>
    </source>
</evidence>
<gene>
    <name evidence="2" type="ORF">QDQ51_13730</name>
</gene>
<evidence type="ECO:0000313" key="2">
    <source>
        <dbReference type="EMBL" id="MDH2306467.1"/>
    </source>
</evidence>
<keyword evidence="1" id="KW-1133">Transmembrane helix</keyword>
<dbReference type="EMBL" id="JARVQW010000006">
    <property type="protein sequence ID" value="MDH2306467.1"/>
    <property type="molecule type" value="Genomic_DNA"/>
</dbReference>
<organism evidence="2 3">
    <name type="scientific">Providencia rettgeri</name>
    <dbReference type="NCBI Taxonomy" id="587"/>
    <lineage>
        <taxon>Bacteria</taxon>
        <taxon>Pseudomonadati</taxon>
        <taxon>Pseudomonadota</taxon>
        <taxon>Gammaproteobacteria</taxon>
        <taxon>Enterobacterales</taxon>
        <taxon>Morganellaceae</taxon>
        <taxon>Providencia</taxon>
    </lineage>
</organism>
<dbReference type="AlphaFoldDB" id="A0AB35LD89"/>